<feature type="compositionally biased region" description="Polar residues" evidence="1">
    <location>
        <begin position="706"/>
        <end position="715"/>
    </location>
</feature>
<evidence type="ECO:0008006" key="5">
    <source>
        <dbReference type="Google" id="ProtNLM"/>
    </source>
</evidence>
<evidence type="ECO:0000256" key="2">
    <source>
        <dbReference type="SAM" id="Phobius"/>
    </source>
</evidence>
<evidence type="ECO:0000313" key="4">
    <source>
        <dbReference type="Proteomes" id="UP000254937"/>
    </source>
</evidence>
<proteinExistence type="predicted"/>
<feature type="transmembrane region" description="Helical" evidence="2">
    <location>
        <begin position="115"/>
        <end position="136"/>
    </location>
</feature>
<feature type="region of interest" description="Disordered" evidence="1">
    <location>
        <begin position="688"/>
        <end position="751"/>
    </location>
</feature>
<dbReference type="AlphaFoldDB" id="A0A370PRU8"/>
<feature type="compositionally biased region" description="Basic and acidic residues" evidence="1">
    <location>
        <begin position="815"/>
        <end position="826"/>
    </location>
</feature>
<keyword evidence="4" id="KW-1185">Reference proteome</keyword>
<protein>
    <recommendedName>
        <fullName evidence="5">Cryptococcal mannosyltransferase 1-domain-containing protein</fullName>
    </recommendedName>
</protein>
<evidence type="ECO:0000256" key="1">
    <source>
        <dbReference type="SAM" id="MobiDB-lite"/>
    </source>
</evidence>
<gene>
    <name evidence="3" type="ORF">M752DRAFT_317813</name>
</gene>
<organism evidence="3 4">
    <name type="scientific">Aspergillus phoenicis ATCC 13157</name>
    <dbReference type="NCBI Taxonomy" id="1353007"/>
    <lineage>
        <taxon>Eukaryota</taxon>
        <taxon>Fungi</taxon>
        <taxon>Dikarya</taxon>
        <taxon>Ascomycota</taxon>
        <taxon>Pezizomycotina</taxon>
        <taxon>Eurotiomycetes</taxon>
        <taxon>Eurotiomycetidae</taxon>
        <taxon>Eurotiales</taxon>
        <taxon>Aspergillaceae</taxon>
        <taxon>Aspergillus</taxon>
    </lineage>
</organism>
<name>A0A370PRU8_ASPPH</name>
<dbReference type="PANTHER" id="PTHR34144:SF8">
    <property type="entry name" value="GLYCOSYLTRANSFERASE FAMILY 69 PROTEIN"/>
    <property type="match status" value="1"/>
</dbReference>
<dbReference type="EMBL" id="KZ851848">
    <property type="protein sequence ID" value="RDK44901.1"/>
    <property type="molecule type" value="Genomic_DNA"/>
</dbReference>
<feature type="region of interest" description="Disordered" evidence="1">
    <location>
        <begin position="807"/>
        <end position="826"/>
    </location>
</feature>
<dbReference type="Proteomes" id="UP000254937">
    <property type="component" value="Unassembled WGS sequence"/>
</dbReference>
<dbReference type="PANTHER" id="PTHR34144">
    <property type="entry name" value="CHROMOSOME 8, WHOLE GENOME SHOTGUN SEQUENCE"/>
    <property type="match status" value="1"/>
</dbReference>
<keyword evidence="2" id="KW-0472">Membrane</keyword>
<dbReference type="InterPro" id="IPR021047">
    <property type="entry name" value="Mannosyltransferase_CMT1"/>
</dbReference>
<evidence type="ECO:0000313" key="3">
    <source>
        <dbReference type="EMBL" id="RDK44901.1"/>
    </source>
</evidence>
<reference evidence="3 4" key="1">
    <citation type="submission" date="2018-07" db="EMBL/GenBank/DDBJ databases">
        <title>Section-level genome sequencing of Aspergillus section Nigri to investigate inter- and intra-species variation.</title>
        <authorList>
            <consortium name="DOE Joint Genome Institute"/>
            <person name="Vesth T.C."/>
            <person name="Nybo J.L."/>
            <person name="Theobald S."/>
            <person name="Frisvad J.C."/>
            <person name="Larsen T.O."/>
            <person name="Nielsen K.F."/>
            <person name="Hoof J.B."/>
            <person name="Brandl J."/>
            <person name="Salamov A."/>
            <person name="Riley R."/>
            <person name="Gladden J.M."/>
            <person name="Phatale P."/>
            <person name="Nielsen M.T."/>
            <person name="Lyhne E.K."/>
            <person name="Kogle M.E."/>
            <person name="Strasser K."/>
            <person name="McDonnell E."/>
            <person name="Barry K."/>
            <person name="Clum A."/>
            <person name="Chen C."/>
            <person name="Nolan M."/>
            <person name="Sandor L."/>
            <person name="Kuo A."/>
            <person name="Lipzen A."/>
            <person name="Hainaut M."/>
            <person name="Drula E."/>
            <person name="Tsang A."/>
            <person name="Magnuson J.K."/>
            <person name="Henrissat B."/>
            <person name="Wiebenga A."/>
            <person name="Simmons B.A."/>
            <person name="Makela M.R."/>
            <person name="De vries R.P."/>
            <person name="Grigoriev I.V."/>
            <person name="Mortensen U.H."/>
            <person name="Baker S.E."/>
            <person name="Andersen M.R."/>
        </authorList>
    </citation>
    <scope>NUCLEOTIDE SEQUENCE [LARGE SCALE GENOMIC DNA]</scope>
    <source>
        <strain evidence="3 4">ATCC 13157</strain>
    </source>
</reference>
<sequence length="1112" mass="123872">MVKRYLHTHPHPCGFGVPCRFSSPTMANSTMAGWARERGISFSTDDISRRALPLVAKGKTPWPGQAKFGGKEDDDSRREPLWSRLFSSTYAGYRHLKPPGSRYSGRYRRSLFRRICNYFYAVIGIIFLLIVLTSIFRPSYTRPPPHYLSLRNAVSQSTKSGRGNIRNEKVFIAASLYDPDGELARGHWGDSVLELIDLLGEDNVFLSIYENDSGRDGESALQELADRTTCQKSIVFEQHLDLADLPTVAVPGGSRRIKRIEYLAEVRNRALRPLDDQPGVRYDKLLYLNDVAFAPVDALQLLFSTNATDDGVAQYRAACAVDFINPFKFYDTYATRDLQGFGVGVPFFPWFTSAGQGQSRQDVLAQKDAVRVRSCWGGMVAFDARFFQHDTTLSAMGMQPQLSEEDKSPARFRASHDTFWEASECCLIHADIQKPQPDPEKITDTGIYINPYVRVAYDTRTLSWLGTTRRFEKLYSWIHDILNQFIGMPWFNPRRTEVPGQISQEKVWIPDEQGDGNGSFQLVDRVAGKDGFCGRPGLQVIIEHRKEGQKGYEEIEATSYGYINIILRLPLDMRCLLPGHSSIHTVSQLQKNISRWDTDACRITCRGTVPKHSGQNRPRTAIHRQSSPGHRLFWRDLPIILDLMCYSLLSVMDKNTGPTMEFASRITSIIYGVVGTFMERTSFGLEESRHAPKAALAEPPLRRSGNESTHFTVNENKTRPSSAPPFPSRSSPSKLPVDTFPPTSSLPSSPISSSFGNIMDDKENTKAFPVADVDDTVSFMAAARSLKMPKTYGSPAVATAVDASSEKASTSMSRPESRADTFGHDATVSRDDDDVFGKYHATKAINTFDDEWSIKPDAEEPEVKPETPKAGAFKVAGDFKIQDDTAAAISTGVSGSKAVALGQASEVEDRENLTTFKNWGTPAARDKPASRVRRIIIRGLPATWCTPAKVLSLVHGGNIESIHVHGNGTAHILFCEHEACQAFYDKYPNGIDLDKERRTTVFVEMGKEVDVVSSQLSFNLSVGSTRAVRAVGVNMDASMAQLYNMASGSGRKVEKILDSYVPGDARNVVFRFCSIEDAVRFRGILVRDPEWEHCNVQYATDPCEFATGMHID</sequence>
<accession>A0A370PRU8</accession>
<keyword evidence="2" id="KW-0812">Transmembrane</keyword>
<feature type="compositionally biased region" description="Low complexity" evidence="1">
    <location>
        <begin position="728"/>
        <end position="751"/>
    </location>
</feature>
<dbReference type="Pfam" id="PF11735">
    <property type="entry name" value="CAP59_mtransfer"/>
    <property type="match status" value="1"/>
</dbReference>
<keyword evidence="2" id="KW-1133">Transmembrane helix</keyword>